<dbReference type="EMBL" id="CAJZAI010000001">
    <property type="protein sequence ID" value="CAG9166046.1"/>
    <property type="molecule type" value="Genomic_DNA"/>
</dbReference>
<evidence type="ECO:0000313" key="2">
    <source>
        <dbReference type="Proteomes" id="UP000727654"/>
    </source>
</evidence>
<evidence type="ECO:0008006" key="3">
    <source>
        <dbReference type="Google" id="ProtNLM"/>
    </source>
</evidence>
<dbReference type="PANTHER" id="PTHR43883:SF1">
    <property type="entry name" value="GLUCONOKINASE"/>
    <property type="match status" value="1"/>
</dbReference>
<comment type="caution">
    <text evidence="1">The sequence shown here is derived from an EMBL/GenBank/DDBJ whole genome shotgun (WGS) entry which is preliminary data.</text>
</comment>
<gene>
    <name evidence="1" type="ORF">LMG23992_00674</name>
</gene>
<sequence>MAAAQLECRNLLALAWRMLARRQGALLLMHGLSGSGKSTVAAEISQSAAMVRVRSDVERQRLRRGVPPAGGRYGSKETARTYQRLLAICRLGCSAGFPMIADATFLSRGQRDRFAALARRLGVPFFIVECEAHVETLRARIRARAQACQDPSEADCTTLEWQLRIQEPLTAAECAYVVPASRLVSPSLQGDENRQ</sequence>
<dbReference type="Proteomes" id="UP000727654">
    <property type="component" value="Unassembled WGS sequence"/>
</dbReference>
<dbReference type="InterPro" id="IPR027417">
    <property type="entry name" value="P-loop_NTPase"/>
</dbReference>
<dbReference type="Gene3D" id="3.40.50.300">
    <property type="entry name" value="P-loop containing nucleotide triphosphate hydrolases"/>
    <property type="match status" value="1"/>
</dbReference>
<accession>A0ABM8WFD9</accession>
<protein>
    <recommendedName>
        <fullName evidence="3">ATP-binding protein</fullName>
    </recommendedName>
</protein>
<evidence type="ECO:0000313" key="1">
    <source>
        <dbReference type="EMBL" id="CAG9166046.1"/>
    </source>
</evidence>
<proteinExistence type="predicted"/>
<dbReference type="SUPFAM" id="SSF52540">
    <property type="entry name" value="P-loop containing nucleoside triphosphate hydrolases"/>
    <property type="match status" value="1"/>
</dbReference>
<reference evidence="1 2" key="1">
    <citation type="submission" date="2021-08" db="EMBL/GenBank/DDBJ databases">
        <authorList>
            <person name="Peeters C."/>
        </authorList>
    </citation>
    <scope>NUCLEOTIDE SEQUENCE [LARGE SCALE GENOMIC DNA]</scope>
    <source>
        <strain evidence="1 2">LMG 23992</strain>
    </source>
</reference>
<keyword evidence="2" id="KW-1185">Reference proteome</keyword>
<name>A0ABM8WFD9_9BURK</name>
<dbReference type="PANTHER" id="PTHR43883">
    <property type="entry name" value="SLR0207 PROTEIN"/>
    <property type="match status" value="1"/>
</dbReference>
<dbReference type="Pfam" id="PF13671">
    <property type="entry name" value="AAA_33"/>
    <property type="match status" value="1"/>
</dbReference>
<organism evidence="1 2">
    <name type="scientific">Cupriavidus laharis</name>
    <dbReference type="NCBI Taxonomy" id="151654"/>
    <lineage>
        <taxon>Bacteria</taxon>
        <taxon>Pseudomonadati</taxon>
        <taxon>Pseudomonadota</taxon>
        <taxon>Betaproteobacteria</taxon>
        <taxon>Burkholderiales</taxon>
        <taxon>Burkholderiaceae</taxon>
        <taxon>Cupriavidus</taxon>
    </lineage>
</organism>
<dbReference type="InterPro" id="IPR052732">
    <property type="entry name" value="Cell-binding_unc_protein"/>
</dbReference>